<protein>
    <recommendedName>
        <fullName evidence="3">Rrf2 family transcriptional regulator</fullName>
    </recommendedName>
</protein>
<dbReference type="STRING" id="1379270.GEMMAAP_10740"/>
<keyword evidence="2" id="KW-1185">Reference proteome</keyword>
<dbReference type="PANTHER" id="PTHR33221:SF15">
    <property type="entry name" value="HTH-TYPE TRANSCRIPTIONAL REGULATOR YWGB-RELATED"/>
    <property type="match status" value="1"/>
</dbReference>
<dbReference type="EMBL" id="CP011454">
    <property type="protein sequence ID" value="AMW05167.1"/>
    <property type="molecule type" value="Genomic_DNA"/>
</dbReference>
<dbReference type="eggNOG" id="COG1959">
    <property type="taxonomic scope" value="Bacteria"/>
</dbReference>
<dbReference type="PROSITE" id="PS01332">
    <property type="entry name" value="HTH_RRF2_1"/>
    <property type="match status" value="1"/>
</dbReference>
<gene>
    <name evidence="1" type="ORF">GEMMAAP_10740</name>
</gene>
<evidence type="ECO:0000313" key="2">
    <source>
        <dbReference type="Proteomes" id="UP000076404"/>
    </source>
</evidence>
<dbReference type="Pfam" id="PF02082">
    <property type="entry name" value="Rrf2"/>
    <property type="match status" value="1"/>
</dbReference>
<dbReference type="PANTHER" id="PTHR33221">
    <property type="entry name" value="WINGED HELIX-TURN-HELIX TRANSCRIPTIONAL REGULATOR, RRF2 FAMILY"/>
    <property type="match status" value="1"/>
</dbReference>
<dbReference type="SUPFAM" id="SSF46785">
    <property type="entry name" value="Winged helix' DNA-binding domain"/>
    <property type="match status" value="1"/>
</dbReference>
<reference evidence="1 2" key="1">
    <citation type="journal article" date="2014" name="Proc. Natl. Acad. Sci. U.S.A.">
        <title>Functional type 2 photosynthetic reaction centers found in the rare bacterial phylum Gemmatimonadetes.</title>
        <authorList>
            <person name="Zeng Y."/>
            <person name="Feng F."/>
            <person name="Medova H."/>
            <person name="Dean J."/>
            <person name="Koblizek M."/>
        </authorList>
    </citation>
    <scope>NUCLEOTIDE SEQUENCE [LARGE SCALE GENOMIC DNA]</scope>
    <source>
        <strain evidence="1 2">AP64</strain>
    </source>
</reference>
<dbReference type="AlphaFoldDB" id="A0A143BJC7"/>
<accession>A0A143BJC7</accession>
<dbReference type="GO" id="GO:0005829">
    <property type="term" value="C:cytosol"/>
    <property type="evidence" value="ECO:0007669"/>
    <property type="project" value="TreeGrafter"/>
</dbReference>
<dbReference type="NCBIfam" id="TIGR00738">
    <property type="entry name" value="rrf2_super"/>
    <property type="match status" value="1"/>
</dbReference>
<dbReference type="RefSeq" id="WP_026849751.1">
    <property type="nucleotide sequence ID" value="NZ_CP011454.1"/>
</dbReference>
<dbReference type="InterPro" id="IPR030489">
    <property type="entry name" value="TR_Rrf2-type_CS"/>
</dbReference>
<organism evidence="1 2">
    <name type="scientific">Gemmatimonas phototrophica</name>
    <dbReference type="NCBI Taxonomy" id="1379270"/>
    <lineage>
        <taxon>Bacteria</taxon>
        <taxon>Pseudomonadati</taxon>
        <taxon>Gemmatimonadota</taxon>
        <taxon>Gemmatimonadia</taxon>
        <taxon>Gemmatimonadales</taxon>
        <taxon>Gemmatimonadaceae</taxon>
        <taxon>Gemmatimonas</taxon>
    </lineage>
</organism>
<reference evidence="1 2" key="2">
    <citation type="journal article" date="2016" name="Environ. Microbiol. Rep.">
        <title>Metagenomic evidence for the presence of phototrophic Gemmatimonadetes bacteria in diverse environments.</title>
        <authorList>
            <person name="Zeng Y."/>
            <person name="Baumbach J."/>
            <person name="Barbosa E.G."/>
            <person name="Azevedo V."/>
            <person name="Zhang C."/>
            <person name="Koblizek M."/>
        </authorList>
    </citation>
    <scope>NUCLEOTIDE SEQUENCE [LARGE SCALE GENOMIC DNA]</scope>
    <source>
        <strain evidence="1 2">AP64</strain>
    </source>
</reference>
<dbReference type="Gene3D" id="1.10.10.10">
    <property type="entry name" value="Winged helix-like DNA-binding domain superfamily/Winged helix DNA-binding domain"/>
    <property type="match status" value="1"/>
</dbReference>
<dbReference type="OrthoDB" id="9808360at2"/>
<dbReference type="InterPro" id="IPR036390">
    <property type="entry name" value="WH_DNA-bd_sf"/>
</dbReference>
<dbReference type="InterPro" id="IPR000944">
    <property type="entry name" value="Tscrpt_reg_Rrf2"/>
</dbReference>
<sequence length="162" mass="16789">MLSATAEHAVRAVLLLARHNGAKALSADAIAAELGAPRNYLAKTLNALAKAGVVHSARGAAGGFTLAIPPETLTLARIIAPFDDHARTPACLLRNHACDPLNPCAVHTRWNAIVGHAAVRFEQTTIAELLQAAGPVRSYVPSSVLTMDAGSSLSKLSTAQLS</sequence>
<dbReference type="Proteomes" id="UP000076404">
    <property type="component" value="Chromosome"/>
</dbReference>
<evidence type="ECO:0008006" key="3">
    <source>
        <dbReference type="Google" id="ProtNLM"/>
    </source>
</evidence>
<dbReference type="PROSITE" id="PS51197">
    <property type="entry name" value="HTH_RRF2_2"/>
    <property type="match status" value="1"/>
</dbReference>
<dbReference type="KEGG" id="gph:GEMMAAP_10740"/>
<name>A0A143BJC7_9BACT</name>
<proteinExistence type="predicted"/>
<evidence type="ECO:0000313" key="1">
    <source>
        <dbReference type="EMBL" id="AMW05167.1"/>
    </source>
</evidence>
<dbReference type="GO" id="GO:0003700">
    <property type="term" value="F:DNA-binding transcription factor activity"/>
    <property type="evidence" value="ECO:0007669"/>
    <property type="project" value="TreeGrafter"/>
</dbReference>
<dbReference type="InterPro" id="IPR036388">
    <property type="entry name" value="WH-like_DNA-bd_sf"/>
</dbReference>